<accession>A0AAV5QKZ5</accession>
<protein>
    <submittedName>
        <fullName evidence="1">Uncharacterized protein</fullName>
    </submittedName>
</protein>
<name>A0AAV5QKZ5_9ASCO</name>
<organism evidence="1 2">
    <name type="scientific">Saccharomycopsis crataegensis</name>
    <dbReference type="NCBI Taxonomy" id="43959"/>
    <lineage>
        <taxon>Eukaryota</taxon>
        <taxon>Fungi</taxon>
        <taxon>Dikarya</taxon>
        <taxon>Ascomycota</taxon>
        <taxon>Saccharomycotina</taxon>
        <taxon>Saccharomycetes</taxon>
        <taxon>Saccharomycopsidaceae</taxon>
        <taxon>Saccharomycopsis</taxon>
    </lineage>
</organism>
<dbReference type="Proteomes" id="UP001360560">
    <property type="component" value="Unassembled WGS sequence"/>
</dbReference>
<comment type="caution">
    <text evidence="1">The sequence shown here is derived from an EMBL/GenBank/DDBJ whole genome shotgun (WGS) entry which is preliminary data.</text>
</comment>
<evidence type="ECO:0000313" key="1">
    <source>
        <dbReference type="EMBL" id="GMM35331.1"/>
    </source>
</evidence>
<dbReference type="RefSeq" id="XP_064852331.1">
    <property type="nucleotide sequence ID" value="XM_064996259.1"/>
</dbReference>
<proteinExistence type="predicted"/>
<gene>
    <name evidence="1" type="ORF">DASC09_026560</name>
</gene>
<dbReference type="EMBL" id="BTFZ01000006">
    <property type="protein sequence ID" value="GMM35331.1"/>
    <property type="molecule type" value="Genomic_DNA"/>
</dbReference>
<dbReference type="AlphaFoldDB" id="A0AAV5QKZ5"/>
<dbReference type="GeneID" id="90073310"/>
<reference evidence="1 2" key="1">
    <citation type="journal article" date="2023" name="Elife">
        <title>Identification of key yeast species and microbe-microbe interactions impacting larval growth of Drosophila in the wild.</title>
        <authorList>
            <person name="Mure A."/>
            <person name="Sugiura Y."/>
            <person name="Maeda R."/>
            <person name="Honda K."/>
            <person name="Sakurai N."/>
            <person name="Takahashi Y."/>
            <person name="Watada M."/>
            <person name="Katoh T."/>
            <person name="Gotoh A."/>
            <person name="Gotoh Y."/>
            <person name="Taniguchi I."/>
            <person name="Nakamura K."/>
            <person name="Hayashi T."/>
            <person name="Katayama T."/>
            <person name="Uemura T."/>
            <person name="Hattori Y."/>
        </authorList>
    </citation>
    <scope>NUCLEOTIDE SEQUENCE [LARGE SCALE GENOMIC DNA]</scope>
    <source>
        <strain evidence="1 2">SC-9</strain>
    </source>
</reference>
<evidence type="ECO:0000313" key="2">
    <source>
        <dbReference type="Proteomes" id="UP001360560"/>
    </source>
</evidence>
<keyword evidence="2" id="KW-1185">Reference proteome</keyword>
<sequence length="411" mass="45264">MSALIHYCHSDSLSSNESFYSLESAFDEPSPLTKPRTTNFGTSPRFYNSVSRNSSRVFGASPFTMNHHNKSTTSVATSIFERDVESPSSSIYTMSNASLNSIPMHHKQDDLVAPALNASVEALSCDKSGFKNIDVISSSNTRTADLLANCFAKNPITRANSMFTNSPRRNFTSSPHRIHSVSSKRTNVSVEDLVRDRKNSVVSFCSYNDYLESESKEAGQPIESNNLFSIDLDLSPRNASISKILCKNSSTANISCAGLAAPPSVVGKRSTASVKTSSSPLYKNSNTSNISMLEELKFKSLMTRKMSNLDNTLAFSYSEEKEFDVSPKMTMTPTASPVALSKAYEPSSAVSSPLEDDELEFNAHDEFEEFETVLESAFSYKTVNQQPLSSLNVCSLDDTIRETQKELSFRH</sequence>